<reference evidence="3 4" key="1">
    <citation type="submission" date="2018-08" db="EMBL/GenBank/DDBJ databases">
        <title>A genome reference for cultivated species of the human gut microbiota.</title>
        <authorList>
            <person name="Zou Y."/>
            <person name="Xue W."/>
            <person name="Luo G."/>
        </authorList>
    </citation>
    <scope>NUCLEOTIDE SEQUENCE [LARGE SCALE GENOMIC DNA]</scope>
    <source>
        <strain evidence="3 4">AM42-38</strain>
    </source>
</reference>
<dbReference type="Gene3D" id="2.160.10.10">
    <property type="entry name" value="Hexapeptide repeat proteins"/>
    <property type="match status" value="1"/>
</dbReference>
<keyword evidence="2 3" id="KW-0808">Transferase</keyword>
<accession>A0A413T148</accession>
<dbReference type="InterPro" id="IPR001451">
    <property type="entry name" value="Hexapep"/>
</dbReference>
<name>A0A413T148_9BACT</name>
<evidence type="ECO:0000256" key="2">
    <source>
        <dbReference type="ARBA" id="ARBA00022679"/>
    </source>
</evidence>
<dbReference type="Proteomes" id="UP000283855">
    <property type="component" value="Unassembled WGS sequence"/>
</dbReference>
<dbReference type="InterPro" id="IPR011004">
    <property type="entry name" value="Trimer_LpxA-like_sf"/>
</dbReference>
<organism evidence="3 4">
    <name type="scientific">Phocaeicola coprophilus</name>
    <dbReference type="NCBI Taxonomy" id="387090"/>
    <lineage>
        <taxon>Bacteria</taxon>
        <taxon>Pseudomonadati</taxon>
        <taxon>Bacteroidota</taxon>
        <taxon>Bacteroidia</taxon>
        <taxon>Bacteroidales</taxon>
        <taxon>Bacteroidaceae</taxon>
        <taxon>Phocaeicola</taxon>
    </lineage>
</organism>
<evidence type="ECO:0000313" key="4">
    <source>
        <dbReference type="Proteomes" id="UP000283855"/>
    </source>
</evidence>
<protein>
    <submittedName>
        <fullName evidence="3">Acyltransferase</fullName>
    </submittedName>
</protein>
<dbReference type="GO" id="GO:0008374">
    <property type="term" value="F:O-acyltransferase activity"/>
    <property type="evidence" value="ECO:0007669"/>
    <property type="project" value="TreeGrafter"/>
</dbReference>
<evidence type="ECO:0000256" key="1">
    <source>
        <dbReference type="ARBA" id="ARBA00007274"/>
    </source>
</evidence>
<comment type="caution">
    <text evidence="3">The sequence shown here is derived from an EMBL/GenBank/DDBJ whole genome shotgun (WGS) entry which is preliminary data.</text>
</comment>
<keyword evidence="3" id="KW-0012">Acyltransferase</keyword>
<dbReference type="GO" id="GO:0005829">
    <property type="term" value="C:cytosol"/>
    <property type="evidence" value="ECO:0007669"/>
    <property type="project" value="TreeGrafter"/>
</dbReference>
<dbReference type="Pfam" id="PF00132">
    <property type="entry name" value="Hexapep"/>
    <property type="match status" value="1"/>
</dbReference>
<sequence>MLLVILLKINIMISILKLKRMLGYLKHYYYDYDPSEFGQYGLNVEINKPFVCNNPKNVYLGNNVRLRPGCTIITHTGKFIIKDHSAASNNLMVVTGNHGWTNGIGKWQTDLNLSQELDVEKDIVIENDVWIGANVTLLAGVTIGRGCIIAAGCVVTKSTKPYTIYGGVPGHPLKAKYTIDEILKHEELLYKEEDRYTRDELEKIFTEK</sequence>
<dbReference type="EMBL" id="QSFT01000010">
    <property type="protein sequence ID" value="RHA76496.1"/>
    <property type="molecule type" value="Genomic_DNA"/>
</dbReference>
<evidence type="ECO:0000313" key="3">
    <source>
        <dbReference type="EMBL" id="RHA76496.1"/>
    </source>
</evidence>
<dbReference type="PANTHER" id="PTHR23416:SF23">
    <property type="entry name" value="ACETYLTRANSFERASE C18B11.09C-RELATED"/>
    <property type="match status" value="1"/>
</dbReference>
<dbReference type="PANTHER" id="PTHR23416">
    <property type="entry name" value="SIALIC ACID SYNTHASE-RELATED"/>
    <property type="match status" value="1"/>
</dbReference>
<gene>
    <name evidence="3" type="ORF">DW921_06460</name>
</gene>
<dbReference type="CDD" id="cd04647">
    <property type="entry name" value="LbH_MAT_like"/>
    <property type="match status" value="1"/>
</dbReference>
<comment type="similarity">
    <text evidence="1">Belongs to the transferase hexapeptide repeat family.</text>
</comment>
<dbReference type="SUPFAM" id="SSF51161">
    <property type="entry name" value="Trimeric LpxA-like enzymes"/>
    <property type="match status" value="1"/>
</dbReference>
<dbReference type="InterPro" id="IPR051159">
    <property type="entry name" value="Hexapeptide_acetyltransf"/>
</dbReference>
<proteinExistence type="inferred from homology"/>
<dbReference type="AlphaFoldDB" id="A0A413T148"/>